<keyword evidence="4" id="KW-1185">Reference proteome</keyword>
<keyword evidence="1" id="KW-0732">Signal</keyword>
<proteinExistence type="predicted"/>
<dbReference type="PROSITE" id="PS51257">
    <property type="entry name" value="PROKAR_LIPOPROTEIN"/>
    <property type="match status" value="1"/>
</dbReference>
<dbReference type="STRING" id="354630.SAMN05421821_101540"/>
<dbReference type="Pfam" id="PF12771">
    <property type="entry name" value="SusD-like_2"/>
    <property type="match status" value="1"/>
</dbReference>
<protein>
    <submittedName>
        <fullName evidence="3">Uncharacterized protein</fullName>
    </submittedName>
</protein>
<dbReference type="OrthoDB" id="9766256at2"/>
<reference evidence="4 5" key="1">
    <citation type="submission" date="2020-08" db="EMBL/GenBank/DDBJ databases">
        <title>Genomic Encyclopedia of Type Strains, Phase IV (KMG-V): Genome sequencing to study the core and pangenomes of soil and plant-associated prokaryotes.</title>
        <authorList>
            <person name="Whitman W."/>
        </authorList>
    </citation>
    <scope>NUCLEOTIDE SEQUENCE [LARGE SCALE GENOMIC DNA]</scope>
    <source>
        <strain evidence="2 4">ANJLi2</strain>
        <strain evidence="3 5">MP601</strain>
    </source>
</reference>
<dbReference type="RefSeq" id="WP_076370103.1">
    <property type="nucleotide sequence ID" value="NZ_FTMG01000001.1"/>
</dbReference>
<organism evidence="3 5">
    <name type="scientific">Mucilaginibacter lappiensis</name>
    <dbReference type="NCBI Taxonomy" id="354630"/>
    <lineage>
        <taxon>Bacteria</taxon>
        <taxon>Pseudomonadati</taxon>
        <taxon>Bacteroidota</taxon>
        <taxon>Sphingobacteriia</taxon>
        <taxon>Sphingobacteriales</taxon>
        <taxon>Sphingobacteriaceae</taxon>
        <taxon>Mucilaginibacter</taxon>
    </lineage>
</organism>
<dbReference type="Gene3D" id="1.25.40.390">
    <property type="match status" value="1"/>
</dbReference>
<dbReference type="InterPro" id="IPR041662">
    <property type="entry name" value="SusD-like_2"/>
</dbReference>
<dbReference type="EMBL" id="JACHCA010000001">
    <property type="protein sequence ID" value="MBB6126142.1"/>
    <property type="molecule type" value="Genomic_DNA"/>
</dbReference>
<gene>
    <name evidence="3" type="ORF">HDF22_000243</name>
    <name evidence="2" type="ORF">HDF23_000268</name>
</gene>
<accession>A0A1N6PL89</accession>
<evidence type="ECO:0000313" key="3">
    <source>
        <dbReference type="EMBL" id="MBB6126142.1"/>
    </source>
</evidence>
<feature type="chain" id="PRO_5044563050" evidence="1">
    <location>
        <begin position="21"/>
        <end position="550"/>
    </location>
</feature>
<evidence type="ECO:0000313" key="2">
    <source>
        <dbReference type="EMBL" id="MBB6107538.1"/>
    </source>
</evidence>
<comment type="caution">
    <text evidence="3">The sequence shown here is derived from an EMBL/GenBank/DDBJ whole genome shotgun (WGS) entry which is preliminary data.</text>
</comment>
<dbReference type="InterPro" id="IPR011990">
    <property type="entry name" value="TPR-like_helical_dom_sf"/>
</dbReference>
<feature type="signal peptide" evidence="1">
    <location>
        <begin position="1"/>
        <end position="20"/>
    </location>
</feature>
<name>A0A1N6PL89_9SPHI</name>
<sequence length="550" mass="59978">MKIRSIIATALVLLTGLVSFTGCQKGDLVNNPNVANAGSLTPLPLLLNHLTATLIKSSEFPFADANKYDQYDIANYAYYRGTNNYSTGFTNTIDSYDIFKYALALQKQSITQLNSKTNVYYAIGQFFEAYAGIWLTQRVGDIPFSSVNGSTTNLTPKYDTQHDVYKECLLLLDSANNTINSLYSSPNPTYKLTPSALLSSTGDIFGLTNQQWQKVINTYRLRVLISLSKRAADNADLSVIPQFATIINNPAQYPIMTGNADNLVYKFNTASNPYSLFTLGFNPYNNFANVGSTYLNITTATKDPRTFVVASPAPAQITAGKSLSDFTAYVGADPDLAQSDLLARASAGPDNTNNAYSFSNFNRYYVDKSGATQEPFVFIGYPEMCFGIAEAINRGWISGASATWYTNGINASLALYGITDSKALTINYPVKVGTNAQGNVWGTVTADVATFLTTVKYKGDNADGLAQILTQKYVALNNNSGWEAYYNYRRTGVPAFAQGGVGIGTPNNLIPRRFLYPQNEITYNAANNQAAVSSQFGGIDDISKDTWLTK</sequence>
<evidence type="ECO:0000256" key="1">
    <source>
        <dbReference type="SAM" id="SignalP"/>
    </source>
</evidence>
<dbReference type="Proteomes" id="UP000548326">
    <property type="component" value="Unassembled WGS sequence"/>
</dbReference>
<dbReference type="AlphaFoldDB" id="A0A1N6PL89"/>
<evidence type="ECO:0000313" key="4">
    <source>
        <dbReference type="Proteomes" id="UP000541583"/>
    </source>
</evidence>
<dbReference type="Proteomes" id="UP000541583">
    <property type="component" value="Unassembled WGS sequence"/>
</dbReference>
<evidence type="ECO:0000313" key="5">
    <source>
        <dbReference type="Proteomes" id="UP000548326"/>
    </source>
</evidence>
<dbReference type="EMBL" id="JACHCB010000001">
    <property type="protein sequence ID" value="MBB6107538.1"/>
    <property type="molecule type" value="Genomic_DNA"/>
</dbReference>
<dbReference type="SUPFAM" id="SSF48452">
    <property type="entry name" value="TPR-like"/>
    <property type="match status" value="1"/>
</dbReference>